<gene>
    <name evidence="2" type="ORF">JI435_418760</name>
</gene>
<keyword evidence="3" id="KW-1185">Reference proteome</keyword>
<accession>A0A7U2FCS8</accession>
<dbReference type="EMBL" id="CP069036">
    <property type="protein sequence ID" value="QRD02864.1"/>
    <property type="molecule type" value="Genomic_DNA"/>
</dbReference>
<dbReference type="Proteomes" id="UP000663193">
    <property type="component" value="Chromosome 14"/>
</dbReference>
<reference evidence="3" key="1">
    <citation type="journal article" date="2021" name="BMC Genomics">
        <title>Chromosome-level genome assembly and manually-curated proteome of model necrotroph Parastagonospora nodorum Sn15 reveals a genome-wide trove of candidate effector homologs, and redundancy of virulence-related functions within an accessory chromosome.</title>
        <authorList>
            <person name="Bertazzoni S."/>
            <person name="Jones D.A.B."/>
            <person name="Phan H.T."/>
            <person name="Tan K.-C."/>
            <person name="Hane J.K."/>
        </authorList>
    </citation>
    <scope>NUCLEOTIDE SEQUENCE [LARGE SCALE GENOMIC DNA]</scope>
    <source>
        <strain evidence="3">SN15 / ATCC MYA-4574 / FGSC 10173)</strain>
    </source>
</reference>
<dbReference type="VEuPathDB" id="FungiDB:JI435_418760"/>
<organism evidence="2 3">
    <name type="scientific">Phaeosphaeria nodorum (strain SN15 / ATCC MYA-4574 / FGSC 10173)</name>
    <name type="common">Glume blotch fungus</name>
    <name type="synonym">Parastagonospora nodorum</name>
    <dbReference type="NCBI Taxonomy" id="321614"/>
    <lineage>
        <taxon>Eukaryota</taxon>
        <taxon>Fungi</taxon>
        <taxon>Dikarya</taxon>
        <taxon>Ascomycota</taxon>
        <taxon>Pezizomycotina</taxon>
        <taxon>Dothideomycetes</taxon>
        <taxon>Pleosporomycetidae</taxon>
        <taxon>Pleosporales</taxon>
        <taxon>Pleosporineae</taxon>
        <taxon>Phaeosphaeriaceae</taxon>
        <taxon>Parastagonospora</taxon>
    </lineage>
</organism>
<evidence type="ECO:0000313" key="3">
    <source>
        <dbReference type="Proteomes" id="UP000663193"/>
    </source>
</evidence>
<dbReference type="AlphaFoldDB" id="A0A7U2FCS8"/>
<name>A0A7U2FCS8_PHANO</name>
<evidence type="ECO:0000313" key="2">
    <source>
        <dbReference type="EMBL" id="QRD02864.1"/>
    </source>
</evidence>
<feature type="region of interest" description="Disordered" evidence="1">
    <location>
        <begin position="41"/>
        <end position="63"/>
    </location>
</feature>
<proteinExistence type="predicted"/>
<protein>
    <submittedName>
        <fullName evidence="2">Uncharacterized protein</fullName>
    </submittedName>
</protein>
<evidence type="ECO:0000256" key="1">
    <source>
        <dbReference type="SAM" id="MobiDB-lite"/>
    </source>
</evidence>
<sequence length="63" mass="6917">MSIKSRLESHRPFPAATKKLTSLNVPHCCVLSRVTITVAQHHTRSTTPTRLHDGNTTPGRAIS</sequence>